<feature type="non-terminal residue" evidence="1">
    <location>
        <position position="117"/>
    </location>
</feature>
<proteinExistence type="predicted"/>
<evidence type="ECO:0000313" key="1">
    <source>
        <dbReference type="EMBL" id="CAG8774656.1"/>
    </source>
</evidence>
<feature type="non-terminal residue" evidence="1">
    <location>
        <position position="1"/>
    </location>
</feature>
<gene>
    <name evidence="1" type="ORF">ALEPTO_LOCUS14331</name>
</gene>
<sequence>KTKLVPLTVIARGVELTKENQFTKVAEQEAITILGKILVANSLILARIWYAAYLLPPNRKQVAEINRLITIWIKSNFRMLPRYATFQLPYEHGGLQAPIVNNMLDARMLMVWTRLTT</sequence>
<evidence type="ECO:0000313" key="2">
    <source>
        <dbReference type="Proteomes" id="UP000789508"/>
    </source>
</evidence>
<dbReference type="OrthoDB" id="2417874at2759"/>
<comment type="caution">
    <text evidence="1">The sequence shown here is derived from an EMBL/GenBank/DDBJ whole genome shotgun (WGS) entry which is preliminary data.</text>
</comment>
<reference evidence="1" key="1">
    <citation type="submission" date="2021-06" db="EMBL/GenBank/DDBJ databases">
        <authorList>
            <person name="Kallberg Y."/>
            <person name="Tangrot J."/>
            <person name="Rosling A."/>
        </authorList>
    </citation>
    <scope>NUCLEOTIDE SEQUENCE</scope>
    <source>
        <strain evidence="1">FL130A</strain>
    </source>
</reference>
<dbReference type="Proteomes" id="UP000789508">
    <property type="component" value="Unassembled WGS sequence"/>
</dbReference>
<name>A0A9N9JCX7_9GLOM</name>
<keyword evidence="2" id="KW-1185">Reference proteome</keyword>
<organism evidence="1 2">
    <name type="scientific">Ambispora leptoticha</name>
    <dbReference type="NCBI Taxonomy" id="144679"/>
    <lineage>
        <taxon>Eukaryota</taxon>
        <taxon>Fungi</taxon>
        <taxon>Fungi incertae sedis</taxon>
        <taxon>Mucoromycota</taxon>
        <taxon>Glomeromycotina</taxon>
        <taxon>Glomeromycetes</taxon>
        <taxon>Archaeosporales</taxon>
        <taxon>Ambisporaceae</taxon>
        <taxon>Ambispora</taxon>
    </lineage>
</organism>
<protein>
    <submittedName>
        <fullName evidence="1">869_t:CDS:1</fullName>
    </submittedName>
</protein>
<dbReference type="AlphaFoldDB" id="A0A9N9JCX7"/>
<accession>A0A9N9JCX7</accession>
<dbReference type="EMBL" id="CAJVPS010054837">
    <property type="protein sequence ID" value="CAG8774656.1"/>
    <property type="molecule type" value="Genomic_DNA"/>
</dbReference>